<feature type="compositionally biased region" description="Pro residues" evidence="1">
    <location>
        <begin position="7"/>
        <end position="19"/>
    </location>
</feature>
<evidence type="ECO:0000256" key="2">
    <source>
        <dbReference type="SAM" id="Phobius"/>
    </source>
</evidence>
<organism evidence="3 4">
    <name type="scientific">Streptomyces luteireticuli</name>
    <dbReference type="NCBI Taxonomy" id="173858"/>
    <lineage>
        <taxon>Bacteria</taxon>
        <taxon>Bacillati</taxon>
        <taxon>Actinomycetota</taxon>
        <taxon>Actinomycetes</taxon>
        <taxon>Kitasatosporales</taxon>
        <taxon>Streptomycetaceae</taxon>
        <taxon>Streptomyces</taxon>
    </lineage>
</organism>
<feature type="transmembrane region" description="Helical" evidence="2">
    <location>
        <begin position="49"/>
        <end position="67"/>
    </location>
</feature>
<evidence type="ECO:0000313" key="3">
    <source>
        <dbReference type="EMBL" id="GAA0401024.1"/>
    </source>
</evidence>
<keyword evidence="2" id="KW-0472">Membrane</keyword>
<name>A0ABN0YMJ8_9ACTN</name>
<reference evidence="3 4" key="1">
    <citation type="journal article" date="2019" name="Int. J. Syst. Evol. Microbiol.">
        <title>The Global Catalogue of Microorganisms (GCM) 10K type strain sequencing project: providing services to taxonomists for standard genome sequencing and annotation.</title>
        <authorList>
            <consortium name="The Broad Institute Genomics Platform"/>
            <consortium name="The Broad Institute Genome Sequencing Center for Infectious Disease"/>
            <person name="Wu L."/>
            <person name="Ma J."/>
        </authorList>
    </citation>
    <scope>NUCLEOTIDE SEQUENCE [LARGE SCALE GENOMIC DNA]</scope>
    <source>
        <strain evidence="3 4">JCM 4788</strain>
    </source>
</reference>
<feature type="transmembrane region" description="Helical" evidence="2">
    <location>
        <begin position="73"/>
        <end position="93"/>
    </location>
</feature>
<evidence type="ECO:0000256" key="1">
    <source>
        <dbReference type="SAM" id="MobiDB-lite"/>
    </source>
</evidence>
<accession>A0ABN0YMJ8</accession>
<comment type="caution">
    <text evidence="3">The sequence shown here is derived from an EMBL/GenBank/DDBJ whole genome shotgun (WGS) entry which is preliminary data.</text>
</comment>
<keyword evidence="2" id="KW-1133">Transmembrane helix</keyword>
<feature type="compositionally biased region" description="Low complexity" evidence="1">
    <location>
        <begin position="20"/>
        <end position="31"/>
    </location>
</feature>
<keyword evidence="2" id="KW-0812">Transmembrane</keyword>
<sequence length="100" mass="10581">MTTRPAWPTPSWRPPPPPATATTRRSSRPASETCFRGALMPRTHTRDGVAALAVVVLVVLEAIALRLSPARDWPLVTVVLVAALAGVAVVIALSSHRGRG</sequence>
<gene>
    <name evidence="3" type="ORF">GCM10010357_22630</name>
</gene>
<dbReference type="EMBL" id="BAAABX010000023">
    <property type="protein sequence ID" value="GAA0401024.1"/>
    <property type="molecule type" value="Genomic_DNA"/>
</dbReference>
<proteinExistence type="predicted"/>
<evidence type="ECO:0000313" key="4">
    <source>
        <dbReference type="Proteomes" id="UP001500879"/>
    </source>
</evidence>
<keyword evidence="4" id="KW-1185">Reference proteome</keyword>
<protein>
    <submittedName>
        <fullName evidence="3">Uncharacterized protein</fullName>
    </submittedName>
</protein>
<dbReference type="Proteomes" id="UP001500879">
    <property type="component" value="Unassembled WGS sequence"/>
</dbReference>
<feature type="region of interest" description="Disordered" evidence="1">
    <location>
        <begin position="1"/>
        <end position="32"/>
    </location>
</feature>